<dbReference type="Gene3D" id="1.20.1560.10">
    <property type="entry name" value="ABC transporter type 1, transmembrane domain"/>
    <property type="match status" value="1"/>
</dbReference>
<keyword evidence="8 9" id="KW-0472">Membrane</keyword>
<feature type="domain" description="ABC transporter" evidence="10">
    <location>
        <begin position="387"/>
        <end position="621"/>
    </location>
</feature>
<keyword evidence="12" id="KW-0378">Hydrolase</keyword>
<dbReference type="AlphaFoldDB" id="A0A1C6JXH2"/>
<dbReference type="FunFam" id="3.40.50.300:FF:000287">
    <property type="entry name" value="Multidrug ABC transporter ATP-binding protein"/>
    <property type="match status" value="1"/>
</dbReference>
<evidence type="ECO:0000256" key="2">
    <source>
        <dbReference type="ARBA" id="ARBA00022448"/>
    </source>
</evidence>
<proteinExistence type="predicted"/>
<feature type="transmembrane region" description="Helical" evidence="9">
    <location>
        <begin position="157"/>
        <end position="174"/>
    </location>
</feature>
<evidence type="ECO:0000259" key="11">
    <source>
        <dbReference type="PROSITE" id="PS50929"/>
    </source>
</evidence>
<feature type="transmembrane region" description="Helical" evidence="9">
    <location>
        <begin position="72"/>
        <end position="96"/>
    </location>
</feature>
<dbReference type="GO" id="GO:0005524">
    <property type="term" value="F:ATP binding"/>
    <property type="evidence" value="ECO:0007669"/>
    <property type="project" value="UniProtKB-KW"/>
</dbReference>
<dbReference type="InterPro" id="IPR017871">
    <property type="entry name" value="ABC_transporter-like_CS"/>
</dbReference>
<evidence type="ECO:0000256" key="4">
    <source>
        <dbReference type="ARBA" id="ARBA00022692"/>
    </source>
</evidence>
<dbReference type="Pfam" id="PF00664">
    <property type="entry name" value="ABC_membrane"/>
    <property type="match status" value="1"/>
</dbReference>
<evidence type="ECO:0000313" key="12">
    <source>
        <dbReference type="EMBL" id="SCJ86759.1"/>
    </source>
</evidence>
<dbReference type="PROSITE" id="PS50893">
    <property type="entry name" value="ABC_TRANSPORTER_2"/>
    <property type="match status" value="1"/>
</dbReference>
<dbReference type="CDD" id="cd03254">
    <property type="entry name" value="ABCC_Glucan_exporter_like"/>
    <property type="match status" value="1"/>
</dbReference>
<accession>A0A1C6JXH2</accession>
<evidence type="ECO:0000256" key="7">
    <source>
        <dbReference type="ARBA" id="ARBA00022989"/>
    </source>
</evidence>
<dbReference type="PROSITE" id="PS50929">
    <property type="entry name" value="ABC_TM1F"/>
    <property type="match status" value="1"/>
</dbReference>
<dbReference type="InterPro" id="IPR003439">
    <property type="entry name" value="ABC_transporter-like_ATP-bd"/>
</dbReference>
<dbReference type="SUPFAM" id="SSF90123">
    <property type="entry name" value="ABC transporter transmembrane region"/>
    <property type="match status" value="1"/>
</dbReference>
<dbReference type="Gene3D" id="3.40.50.300">
    <property type="entry name" value="P-loop containing nucleotide triphosphate hydrolases"/>
    <property type="match status" value="1"/>
</dbReference>
<evidence type="ECO:0000256" key="8">
    <source>
        <dbReference type="ARBA" id="ARBA00023136"/>
    </source>
</evidence>
<reference evidence="12" key="1">
    <citation type="submission" date="2015-09" db="EMBL/GenBank/DDBJ databases">
        <authorList>
            <consortium name="Pathogen Informatics"/>
        </authorList>
    </citation>
    <scope>NUCLEOTIDE SEQUENCE</scope>
    <source>
        <strain evidence="12">2789STDY5834896</strain>
    </source>
</reference>
<dbReference type="PANTHER" id="PTHR43394:SF1">
    <property type="entry name" value="ATP-BINDING CASSETTE SUB-FAMILY B MEMBER 10, MITOCHONDRIAL"/>
    <property type="match status" value="1"/>
</dbReference>
<dbReference type="GO" id="GO:0016887">
    <property type="term" value="F:ATP hydrolysis activity"/>
    <property type="evidence" value="ECO:0007669"/>
    <property type="project" value="InterPro"/>
</dbReference>
<keyword evidence="2" id="KW-0813">Transport</keyword>
<dbReference type="InterPro" id="IPR003593">
    <property type="entry name" value="AAA+_ATPase"/>
</dbReference>
<feature type="domain" description="ABC transmembrane type-1" evidence="11">
    <location>
        <begin position="33"/>
        <end position="321"/>
    </location>
</feature>
<dbReference type="EMBL" id="FMHG01000002">
    <property type="protein sequence ID" value="SCJ86759.1"/>
    <property type="molecule type" value="Genomic_DNA"/>
</dbReference>
<dbReference type="Pfam" id="PF00005">
    <property type="entry name" value="ABC_tran"/>
    <property type="match status" value="1"/>
</dbReference>
<comment type="subcellular location">
    <subcellularLocation>
        <location evidence="1">Cell membrane</location>
        <topology evidence="1">Multi-pass membrane protein</topology>
    </subcellularLocation>
</comment>
<dbReference type="FunFam" id="1.20.1560.10:FF:000011">
    <property type="entry name" value="Multidrug ABC transporter ATP-binding protein"/>
    <property type="match status" value="1"/>
</dbReference>
<dbReference type="InterPro" id="IPR011527">
    <property type="entry name" value="ABC1_TM_dom"/>
</dbReference>
<evidence type="ECO:0000256" key="1">
    <source>
        <dbReference type="ARBA" id="ARBA00004651"/>
    </source>
</evidence>
<keyword evidence="7 9" id="KW-1133">Transmembrane helix</keyword>
<sequence>MPRPRTNYQKPKNTGKTFRRLIGYMMARPAVLALVVLFVAISSGASVAGTYLLKPVLNRYIVPFIGSGSADLSGFIGMLCLMGCIYLAGAISTYCYNRLMISISNRTLGAIRRDLFDHMQDLPIRYFDTHTHGELMSRYTSDVDTLRECISQSTPQLLSSVISVVGTFTMMLVLSPTLTLLIVAMLVIMLFIIKAVGSRSARYFKAQQKANGAASGFIEEMIEGQKVVKVFCHEQAAVDEYAVLNEQLRQSATNANTFASILMPIMGNLSYVNYAATAMVGAFLVIRGSMDIGTIASFLQFTRSFSQPITQISQQFNSILSALAGAERIFEVIDETPEVDDGYVQLVNAQKGPDGQLCESEGRTGLWAWKHPHQDGTITYTPLTGDVRFFDVTFGYEPDKTVLQNVSLYAKPGQKIAFVGSTGAGKTTITNLINRFYDVPEGKIRYDGINIGKIKKDDLRRSLGMVLQDTHLFTGTVKDNIRYGRLDATDEQIVAAAKLANADGFIRRLPQGYDTMLYSDGQNLSQGQRQLLAIARAAVADPPVLILDEATSSIDTRTEALIEKGMNELMQGRTVFVIAHRLSTVRSADAIMVLEHGQIIERGNHDELIAQKGKYYQLYTGQFELS</sequence>
<dbReference type="SUPFAM" id="SSF52540">
    <property type="entry name" value="P-loop containing nucleoside triphosphate hydrolases"/>
    <property type="match status" value="1"/>
</dbReference>
<dbReference type="InterPro" id="IPR039421">
    <property type="entry name" value="Type_1_exporter"/>
</dbReference>
<organism evidence="12">
    <name type="scientific">uncultured Anaerotruncus sp</name>
    <dbReference type="NCBI Taxonomy" id="905011"/>
    <lineage>
        <taxon>Bacteria</taxon>
        <taxon>Bacillati</taxon>
        <taxon>Bacillota</taxon>
        <taxon>Clostridia</taxon>
        <taxon>Eubacteriales</taxon>
        <taxon>Oscillospiraceae</taxon>
        <taxon>Anaerotruncus</taxon>
        <taxon>environmental samples</taxon>
    </lineage>
</organism>
<dbReference type="InterPro" id="IPR036640">
    <property type="entry name" value="ABC1_TM_sf"/>
</dbReference>
<dbReference type="EC" id="3.6.3.-" evidence="12"/>
<dbReference type="PROSITE" id="PS00211">
    <property type="entry name" value="ABC_TRANSPORTER_1"/>
    <property type="match status" value="1"/>
</dbReference>
<keyword evidence="5" id="KW-0547">Nucleotide-binding</keyword>
<dbReference type="GO" id="GO:0005886">
    <property type="term" value="C:plasma membrane"/>
    <property type="evidence" value="ECO:0007669"/>
    <property type="project" value="UniProtKB-SubCell"/>
</dbReference>
<gene>
    <name evidence="12" type="primary">yheH_3</name>
    <name evidence="12" type="ORF">SAMEA3545359_02390</name>
</gene>
<keyword evidence="3" id="KW-1003">Cell membrane</keyword>
<keyword evidence="6 12" id="KW-0067">ATP-binding</keyword>
<dbReference type="PANTHER" id="PTHR43394">
    <property type="entry name" value="ATP-DEPENDENT PERMEASE MDL1, MITOCHONDRIAL"/>
    <property type="match status" value="1"/>
</dbReference>
<evidence type="ECO:0000256" key="5">
    <source>
        <dbReference type="ARBA" id="ARBA00022741"/>
    </source>
</evidence>
<dbReference type="GO" id="GO:0015421">
    <property type="term" value="F:ABC-type oligopeptide transporter activity"/>
    <property type="evidence" value="ECO:0007669"/>
    <property type="project" value="TreeGrafter"/>
</dbReference>
<evidence type="ECO:0000259" key="10">
    <source>
        <dbReference type="PROSITE" id="PS50893"/>
    </source>
</evidence>
<evidence type="ECO:0000256" key="3">
    <source>
        <dbReference type="ARBA" id="ARBA00022475"/>
    </source>
</evidence>
<protein>
    <submittedName>
        <fullName evidence="12">Probable multidrug resistance ABC transporter ATP-binding/permease protein YheH</fullName>
        <ecNumber evidence="12">3.6.3.-</ecNumber>
    </submittedName>
</protein>
<dbReference type="InterPro" id="IPR027417">
    <property type="entry name" value="P-loop_NTPase"/>
</dbReference>
<name>A0A1C6JXH2_9FIRM</name>
<evidence type="ECO:0000256" key="9">
    <source>
        <dbReference type="SAM" id="Phobius"/>
    </source>
</evidence>
<dbReference type="SMART" id="SM00382">
    <property type="entry name" value="AAA"/>
    <property type="match status" value="1"/>
</dbReference>
<dbReference type="CDD" id="cd18547">
    <property type="entry name" value="ABC_6TM_Tm288_like"/>
    <property type="match status" value="1"/>
</dbReference>
<evidence type="ECO:0000256" key="6">
    <source>
        <dbReference type="ARBA" id="ARBA00022840"/>
    </source>
</evidence>
<keyword evidence="4 9" id="KW-0812">Transmembrane</keyword>
<feature type="transmembrane region" description="Helical" evidence="9">
    <location>
        <begin position="180"/>
        <end position="197"/>
    </location>
</feature>